<reference evidence="3" key="1">
    <citation type="submission" date="2016-10" db="EMBL/GenBank/DDBJ databases">
        <authorList>
            <person name="Varghese N."/>
            <person name="Submissions S."/>
        </authorList>
    </citation>
    <scope>NUCLEOTIDE SEQUENCE [LARGE SCALE GENOMIC DNA]</scope>
    <source>
        <strain evidence="3">DSM 17298</strain>
    </source>
</reference>
<sequence length="464" mass="52126">MNSDLFEDFSPTNKAAWINQAKKDLKGKDFKQSLTTKLWEEIEIEPFYTKEDLAHLPEIPKNCFEKASDFSGFPSRNWVNFSAVYPKTSNKEVLNALENGASGLILYLDGNEKLDHLLKGVQAEYISILVKPLGDPLLAMKSFLTWTESTGINEMEINGGMLWSPMDLLFSGEKSLDQAIQILKAVIASSPKSKNFHSFQFNFSRYAEAGASGLDELIFGFGEIIELIDQSGIEPKVIFEKSGIFTAVGDLHFPEIAKLKAIRFFASELAFQYGIDRSPRDSFILSKTSDWSKSTLDANTNLIRQTYEAMAAVMGGANGLWVVPIQQDKANELELRIARNVSSILIHESYLDKVADPTAGSYYLDFLVSEIMKKTKEGIQVLEEKGGWKAAFEKNQIQDKVREARMKKQNEVLIGKATKIGVNRFSASSSLKNDLDFIPFEEEMKELKPSRVSYLVELQNQNQA</sequence>
<dbReference type="PANTHER" id="PTHR48101">
    <property type="entry name" value="METHYLMALONYL-COA MUTASE, MITOCHONDRIAL-RELATED"/>
    <property type="match status" value="1"/>
</dbReference>
<feature type="domain" description="Methylmalonyl-CoA mutase alpha/beta chain catalytic" evidence="1">
    <location>
        <begin position="111"/>
        <end position="455"/>
    </location>
</feature>
<evidence type="ECO:0000313" key="3">
    <source>
        <dbReference type="Proteomes" id="UP000236736"/>
    </source>
</evidence>
<dbReference type="GO" id="GO:0016866">
    <property type="term" value="F:intramolecular transferase activity"/>
    <property type="evidence" value="ECO:0007669"/>
    <property type="project" value="InterPro"/>
</dbReference>
<dbReference type="Gene3D" id="3.20.20.240">
    <property type="entry name" value="Methylmalonyl-CoA mutase"/>
    <property type="match status" value="1"/>
</dbReference>
<organism evidence="2 3">
    <name type="scientific">Algoriphagus boritolerans DSM 17298 = JCM 18970</name>
    <dbReference type="NCBI Taxonomy" id="1120964"/>
    <lineage>
        <taxon>Bacteria</taxon>
        <taxon>Pseudomonadati</taxon>
        <taxon>Bacteroidota</taxon>
        <taxon>Cytophagia</taxon>
        <taxon>Cytophagales</taxon>
        <taxon>Cyclobacteriaceae</taxon>
        <taxon>Algoriphagus</taxon>
    </lineage>
</organism>
<dbReference type="PANTHER" id="PTHR48101:SF1">
    <property type="entry name" value="METHYLMALONYL-COA MUTASE, LARGE SUBUNIT"/>
    <property type="match status" value="1"/>
</dbReference>
<dbReference type="RefSeq" id="WP_103926163.1">
    <property type="nucleotide sequence ID" value="NZ_FNVR01000028.1"/>
</dbReference>
<dbReference type="GO" id="GO:0031419">
    <property type="term" value="F:cobalamin binding"/>
    <property type="evidence" value="ECO:0007669"/>
    <property type="project" value="InterPro"/>
</dbReference>
<gene>
    <name evidence="2" type="ORF">SAMN03080598_03571</name>
</gene>
<dbReference type="InterPro" id="IPR016176">
    <property type="entry name" value="Cbl-dep_enz_cat"/>
</dbReference>
<evidence type="ECO:0000259" key="1">
    <source>
        <dbReference type="Pfam" id="PF01642"/>
    </source>
</evidence>
<dbReference type="OrthoDB" id="9762378at2"/>
<protein>
    <submittedName>
        <fullName evidence="2">Methylmalonyl-CoA mutase</fullName>
    </submittedName>
</protein>
<dbReference type="STRING" id="1120964.GCA_001313265_05661"/>
<proteinExistence type="predicted"/>
<dbReference type="EMBL" id="FNVR01000028">
    <property type="protein sequence ID" value="SEG36791.1"/>
    <property type="molecule type" value="Genomic_DNA"/>
</dbReference>
<keyword evidence="3" id="KW-1185">Reference proteome</keyword>
<dbReference type="Pfam" id="PF01642">
    <property type="entry name" value="MM_CoA_mutase"/>
    <property type="match status" value="1"/>
</dbReference>
<name>A0A1H5ZKN0_9BACT</name>
<dbReference type="AlphaFoldDB" id="A0A1H5ZKN0"/>
<evidence type="ECO:0000313" key="2">
    <source>
        <dbReference type="EMBL" id="SEG36791.1"/>
    </source>
</evidence>
<accession>A0A1H5ZKN0</accession>
<dbReference type="Proteomes" id="UP000236736">
    <property type="component" value="Unassembled WGS sequence"/>
</dbReference>
<dbReference type="InterPro" id="IPR006099">
    <property type="entry name" value="MeMalonylCoA_mutase_a/b_cat"/>
</dbReference>
<dbReference type="SUPFAM" id="SSF51703">
    <property type="entry name" value="Cobalamin (vitamin B12)-dependent enzymes"/>
    <property type="match status" value="1"/>
</dbReference>